<dbReference type="AlphaFoldDB" id="A0A1B9J3R2"/>
<protein>
    <recommendedName>
        <fullName evidence="9">Membrane magnesium transporter</fullName>
    </recommendedName>
</protein>
<evidence type="ECO:0000256" key="3">
    <source>
        <dbReference type="ARBA" id="ARBA00022692"/>
    </source>
</evidence>
<keyword evidence="4 6" id="KW-1133">Transmembrane helix</keyword>
<keyword evidence="8" id="KW-1185">Reference proteome</keyword>
<dbReference type="EMBL" id="KI669459">
    <property type="protein sequence ID" value="OCF62304.1"/>
    <property type="molecule type" value="Genomic_DNA"/>
</dbReference>
<evidence type="ECO:0000256" key="1">
    <source>
        <dbReference type="ARBA" id="ARBA00004127"/>
    </source>
</evidence>
<evidence type="ECO:0000256" key="6">
    <source>
        <dbReference type="SAM" id="Phobius"/>
    </source>
</evidence>
<keyword evidence="5 6" id="KW-0472">Membrane</keyword>
<name>A0A1B9J3R2_9TREE</name>
<evidence type="ECO:0000256" key="2">
    <source>
        <dbReference type="ARBA" id="ARBA00006109"/>
    </source>
</evidence>
<keyword evidence="3 6" id="KW-0812">Transmembrane</keyword>
<dbReference type="Pfam" id="PF10270">
    <property type="entry name" value="MMgT"/>
    <property type="match status" value="1"/>
</dbReference>
<comment type="similarity">
    <text evidence="2">Belongs to the membrane magnesium transporter (TC 1.A.67) family.</text>
</comment>
<dbReference type="InterPro" id="IPR018937">
    <property type="entry name" value="MMgT"/>
</dbReference>
<evidence type="ECO:0000256" key="5">
    <source>
        <dbReference type="ARBA" id="ARBA00023136"/>
    </source>
</evidence>
<reference evidence="7 8" key="1">
    <citation type="submission" date="2013-07" db="EMBL/GenBank/DDBJ databases">
        <title>The Genome Sequence of Kwoniella mangroviensis CBS10435.</title>
        <authorList>
            <consortium name="The Broad Institute Genome Sequencing Platform"/>
            <person name="Cuomo C."/>
            <person name="Litvintseva A."/>
            <person name="Chen Y."/>
            <person name="Heitman J."/>
            <person name="Sun S."/>
            <person name="Springer D."/>
            <person name="Dromer F."/>
            <person name="Young S.K."/>
            <person name="Zeng Q."/>
            <person name="Gargeya S."/>
            <person name="Fitzgerald M."/>
            <person name="Abouelleil A."/>
            <person name="Alvarado L."/>
            <person name="Berlin A.M."/>
            <person name="Chapman S.B."/>
            <person name="Dewar J."/>
            <person name="Goldberg J."/>
            <person name="Griggs A."/>
            <person name="Gujja S."/>
            <person name="Hansen M."/>
            <person name="Howarth C."/>
            <person name="Imamovic A."/>
            <person name="Larimer J."/>
            <person name="McCowan C."/>
            <person name="Murphy C."/>
            <person name="Pearson M."/>
            <person name="Priest M."/>
            <person name="Roberts A."/>
            <person name="Saif S."/>
            <person name="Shea T."/>
            <person name="Sykes S."/>
            <person name="Wortman J."/>
            <person name="Nusbaum C."/>
            <person name="Birren B."/>
        </authorList>
    </citation>
    <scope>NUCLEOTIDE SEQUENCE [LARGE SCALE GENOMIC DNA]</scope>
    <source>
        <strain evidence="7 8">CBS 10435</strain>
    </source>
</reference>
<organism evidence="7 8">
    <name type="scientific">Kwoniella mangroviensis CBS 10435</name>
    <dbReference type="NCBI Taxonomy" id="1331196"/>
    <lineage>
        <taxon>Eukaryota</taxon>
        <taxon>Fungi</taxon>
        <taxon>Dikarya</taxon>
        <taxon>Basidiomycota</taxon>
        <taxon>Agaricomycotina</taxon>
        <taxon>Tremellomycetes</taxon>
        <taxon>Tremellales</taxon>
        <taxon>Cryptococcaceae</taxon>
        <taxon>Kwoniella</taxon>
    </lineage>
</organism>
<sequence>MLGSDERPSQNRHAAAFTLHCQAGLFWSLPSWWIDKIPQKHVKIFFSLRVRDSLPLDIGRTKSEEVQVTGGPKSDMSKIIGQVLVVVAVLALVHAAFSTYEHLSTLKALSRPTGSLPASIILEALISLGLFIPGIALSSDSLEDVTYRGELAKRSIDDQDAKMAFMIPSKRGRAIFGEEQ</sequence>
<evidence type="ECO:0000313" key="7">
    <source>
        <dbReference type="EMBL" id="OCF62304.1"/>
    </source>
</evidence>
<proteinExistence type="inferred from homology"/>
<gene>
    <name evidence="7" type="ORF">L486_01972</name>
</gene>
<reference evidence="8" key="2">
    <citation type="submission" date="2013-12" db="EMBL/GenBank/DDBJ databases">
        <title>Evolution of pathogenesis and genome organization in the Tremellales.</title>
        <authorList>
            <person name="Cuomo C."/>
            <person name="Litvintseva A."/>
            <person name="Heitman J."/>
            <person name="Chen Y."/>
            <person name="Sun S."/>
            <person name="Springer D."/>
            <person name="Dromer F."/>
            <person name="Young S."/>
            <person name="Zeng Q."/>
            <person name="Chapman S."/>
            <person name="Gujja S."/>
            <person name="Saif S."/>
            <person name="Birren B."/>
        </authorList>
    </citation>
    <scope>NUCLEOTIDE SEQUENCE [LARGE SCALE GENOMIC DNA]</scope>
    <source>
        <strain evidence="8">CBS 10435</strain>
    </source>
</reference>
<evidence type="ECO:0000256" key="4">
    <source>
        <dbReference type="ARBA" id="ARBA00022989"/>
    </source>
</evidence>
<evidence type="ECO:0000313" key="8">
    <source>
        <dbReference type="Proteomes" id="UP000092583"/>
    </source>
</evidence>
<dbReference type="STRING" id="1331196.A0A1B9J3R2"/>
<dbReference type="Proteomes" id="UP000092583">
    <property type="component" value="Unassembled WGS sequence"/>
</dbReference>
<dbReference type="GO" id="GO:0012505">
    <property type="term" value="C:endomembrane system"/>
    <property type="evidence" value="ECO:0007669"/>
    <property type="project" value="UniProtKB-SubCell"/>
</dbReference>
<feature type="transmembrane region" description="Helical" evidence="6">
    <location>
        <begin position="117"/>
        <end position="138"/>
    </location>
</feature>
<evidence type="ECO:0008006" key="9">
    <source>
        <dbReference type="Google" id="ProtNLM"/>
    </source>
</evidence>
<feature type="transmembrane region" description="Helical" evidence="6">
    <location>
        <begin position="79"/>
        <end position="97"/>
    </location>
</feature>
<accession>A0A1B9J3R2</accession>
<comment type="subcellular location">
    <subcellularLocation>
        <location evidence="1">Endomembrane system</location>
        <topology evidence="1">Multi-pass membrane protein</topology>
    </subcellularLocation>
</comment>
<dbReference type="OrthoDB" id="44756at2759"/>